<feature type="compositionally biased region" description="Gly residues" evidence="1">
    <location>
        <begin position="322"/>
        <end position="335"/>
    </location>
</feature>
<evidence type="ECO:0000313" key="2">
    <source>
        <dbReference type="EMBL" id="CAB1418338.1"/>
    </source>
</evidence>
<feature type="compositionally biased region" description="Basic and acidic residues" evidence="1">
    <location>
        <begin position="299"/>
        <end position="320"/>
    </location>
</feature>
<reference evidence="2" key="1">
    <citation type="submission" date="2020-03" db="EMBL/GenBank/DDBJ databases">
        <authorList>
            <person name="Weist P."/>
        </authorList>
    </citation>
    <scope>NUCLEOTIDE SEQUENCE</scope>
</reference>
<organism evidence="2 3">
    <name type="scientific">Pleuronectes platessa</name>
    <name type="common">European plaice</name>
    <dbReference type="NCBI Taxonomy" id="8262"/>
    <lineage>
        <taxon>Eukaryota</taxon>
        <taxon>Metazoa</taxon>
        <taxon>Chordata</taxon>
        <taxon>Craniata</taxon>
        <taxon>Vertebrata</taxon>
        <taxon>Euteleostomi</taxon>
        <taxon>Actinopterygii</taxon>
        <taxon>Neopterygii</taxon>
        <taxon>Teleostei</taxon>
        <taxon>Neoteleostei</taxon>
        <taxon>Acanthomorphata</taxon>
        <taxon>Carangaria</taxon>
        <taxon>Pleuronectiformes</taxon>
        <taxon>Pleuronectoidei</taxon>
        <taxon>Pleuronectidae</taxon>
        <taxon>Pleuronectes</taxon>
    </lineage>
</organism>
<proteinExistence type="predicted"/>
<evidence type="ECO:0000256" key="1">
    <source>
        <dbReference type="SAM" id="MobiDB-lite"/>
    </source>
</evidence>
<name>A0A9N7YA84_PLEPL</name>
<comment type="caution">
    <text evidence="2">The sequence shown here is derived from an EMBL/GenBank/DDBJ whole genome shotgun (WGS) entry which is preliminary data.</text>
</comment>
<sequence>MGERRWWERGGGWEERGEEEVGGAAWSRARRIRQRRDCSETGLLQLMEPVNRLHLLLSGQERRHKHSELHRKTYAHFMSPGRGPINKHLLELLESLCTGGSSPTGWHTLKSLMRLMQEEMVLAWRPAERGETPSSAAPTLVNILHCDKRACELESTLVDLGVGRNHDFLSVNTPPFDSPVTLMHCLIQQVSRLGVGSNTRLNFCRRRRRQRKSQRRLHYLNLFAYVGDHRHSQSPEASSRTLSTECNYSAVWSGCVFYYQALKRLMLFSPNGEGQRAMETERECERRRGGQSHTPRQQTKAEREGEREGEDVEWRRERARGAGRGGGGGGGGGGQWKLMSCSRSDERK</sequence>
<protein>
    <submittedName>
        <fullName evidence="2">Uncharacterized protein</fullName>
    </submittedName>
</protein>
<keyword evidence="3" id="KW-1185">Reference proteome</keyword>
<evidence type="ECO:0000313" key="3">
    <source>
        <dbReference type="Proteomes" id="UP001153269"/>
    </source>
</evidence>
<dbReference type="EMBL" id="CADEAL010000318">
    <property type="protein sequence ID" value="CAB1418338.1"/>
    <property type="molecule type" value="Genomic_DNA"/>
</dbReference>
<gene>
    <name evidence="2" type="ORF">PLEPLA_LOCUS6162</name>
</gene>
<dbReference type="Proteomes" id="UP001153269">
    <property type="component" value="Unassembled WGS sequence"/>
</dbReference>
<accession>A0A9N7YA84</accession>
<dbReference type="AlphaFoldDB" id="A0A9N7YA84"/>
<feature type="compositionally biased region" description="Basic and acidic residues" evidence="1">
    <location>
        <begin position="276"/>
        <end position="288"/>
    </location>
</feature>
<feature type="region of interest" description="Disordered" evidence="1">
    <location>
        <begin position="272"/>
        <end position="348"/>
    </location>
</feature>